<evidence type="ECO:0000256" key="2">
    <source>
        <dbReference type="SAM" id="Phobius"/>
    </source>
</evidence>
<protein>
    <submittedName>
        <fullName evidence="3">Transmembrane protein, putative</fullName>
    </submittedName>
</protein>
<gene>
    <name evidence="3" type="ORF">TTHERM_00196220</name>
</gene>
<dbReference type="Proteomes" id="UP000009168">
    <property type="component" value="Unassembled WGS sequence"/>
</dbReference>
<evidence type="ECO:0000256" key="1">
    <source>
        <dbReference type="SAM" id="MobiDB-lite"/>
    </source>
</evidence>
<dbReference type="RefSeq" id="XP_001017276.1">
    <property type="nucleotide sequence ID" value="XM_001017276.3"/>
</dbReference>
<dbReference type="GeneID" id="7825820"/>
<dbReference type="AlphaFoldDB" id="Q23K12"/>
<keyword evidence="4" id="KW-1185">Reference proteome</keyword>
<sequence>MKQAIITLALAGVLFFQLQYFEIIDILDYTKNSLQYLKKSQSFLLILQASLILVLISILILYILQRNIQNKKVIYNCAPKKSRSEYENEVKRETRKSVDALINSDEYKQHRKLFKTSDDFISQREMTELDELSDSLTESDNEVESGENNQ</sequence>
<dbReference type="InParanoid" id="Q23K12"/>
<keyword evidence="2" id="KW-0472">Membrane</keyword>
<organism evidence="3 4">
    <name type="scientific">Tetrahymena thermophila (strain SB210)</name>
    <dbReference type="NCBI Taxonomy" id="312017"/>
    <lineage>
        <taxon>Eukaryota</taxon>
        <taxon>Sar</taxon>
        <taxon>Alveolata</taxon>
        <taxon>Ciliophora</taxon>
        <taxon>Intramacronucleata</taxon>
        <taxon>Oligohymenophorea</taxon>
        <taxon>Hymenostomatida</taxon>
        <taxon>Tetrahymenina</taxon>
        <taxon>Tetrahymenidae</taxon>
        <taxon>Tetrahymena</taxon>
    </lineage>
</organism>
<dbReference type="EMBL" id="GG662673">
    <property type="protein sequence ID" value="EAR97031.1"/>
    <property type="molecule type" value="Genomic_DNA"/>
</dbReference>
<dbReference type="KEGG" id="tet:TTHERM_00196220"/>
<name>Q23K12_TETTS</name>
<evidence type="ECO:0000313" key="3">
    <source>
        <dbReference type="EMBL" id="EAR97031.1"/>
    </source>
</evidence>
<proteinExistence type="predicted"/>
<feature type="region of interest" description="Disordered" evidence="1">
    <location>
        <begin position="131"/>
        <end position="150"/>
    </location>
</feature>
<evidence type="ECO:0000313" key="4">
    <source>
        <dbReference type="Proteomes" id="UP000009168"/>
    </source>
</evidence>
<reference evidence="4" key="1">
    <citation type="journal article" date="2006" name="PLoS Biol.">
        <title>Macronuclear genome sequence of the ciliate Tetrahymena thermophila, a model eukaryote.</title>
        <authorList>
            <person name="Eisen J.A."/>
            <person name="Coyne R.S."/>
            <person name="Wu M."/>
            <person name="Wu D."/>
            <person name="Thiagarajan M."/>
            <person name="Wortman J.R."/>
            <person name="Badger J.H."/>
            <person name="Ren Q."/>
            <person name="Amedeo P."/>
            <person name="Jones K.M."/>
            <person name="Tallon L.J."/>
            <person name="Delcher A.L."/>
            <person name="Salzberg S.L."/>
            <person name="Silva J.C."/>
            <person name="Haas B.J."/>
            <person name="Majoros W.H."/>
            <person name="Farzad M."/>
            <person name="Carlton J.M."/>
            <person name="Smith R.K. Jr."/>
            <person name="Garg J."/>
            <person name="Pearlman R.E."/>
            <person name="Karrer K.M."/>
            <person name="Sun L."/>
            <person name="Manning G."/>
            <person name="Elde N.C."/>
            <person name="Turkewitz A.P."/>
            <person name="Asai D.J."/>
            <person name="Wilkes D.E."/>
            <person name="Wang Y."/>
            <person name="Cai H."/>
            <person name="Collins K."/>
            <person name="Stewart B.A."/>
            <person name="Lee S.R."/>
            <person name="Wilamowska K."/>
            <person name="Weinberg Z."/>
            <person name="Ruzzo W.L."/>
            <person name="Wloga D."/>
            <person name="Gaertig J."/>
            <person name="Frankel J."/>
            <person name="Tsao C.-C."/>
            <person name="Gorovsky M.A."/>
            <person name="Keeling P.J."/>
            <person name="Waller R.F."/>
            <person name="Patron N.J."/>
            <person name="Cherry J.M."/>
            <person name="Stover N.A."/>
            <person name="Krieger C.J."/>
            <person name="del Toro C."/>
            <person name="Ryder H.F."/>
            <person name="Williamson S.C."/>
            <person name="Barbeau R.A."/>
            <person name="Hamilton E.P."/>
            <person name="Orias E."/>
        </authorList>
    </citation>
    <scope>NUCLEOTIDE SEQUENCE [LARGE SCALE GENOMIC DNA]</scope>
    <source>
        <strain evidence="4">SB210</strain>
    </source>
</reference>
<dbReference type="HOGENOM" id="CLU_1744191_0_0_1"/>
<keyword evidence="2 3" id="KW-0812">Transmembrane</keyword>
<keyword evidence="2" id="KW-1133">Transmembrane helix</keyword>
<accession>Q23K12</accession>
<feature type="transmembrane region" description="Helical" evidence="2">
    <location>
        <begin position="45"/>
        <end position="64"/>
    </location>
</feature>